<evidence type="ECO:0000313" key="2">
    <source>
        <dbReference type="Proteomes" id="UP000821853"/>
    </source>
</evidence>
<comment type="caution">
    <text evidence="1">The sequence shown here is derived from an EMBL/GenBank/DDBJ whole genome shotgun (WGS) entry which is preliminary data.</text>
</comment>
<keyword evidence="2" id="KW-1185">Reference proteome</keyword>
<organism evidence="1 2">
    <name type="scientific">Haemaphysalis longicornis</name>
    <name type="common">Bush tick</name>
    <dbReference type="NCBI Taxonomy" id="44386"/>
    <lineage>
        <taxon>Eukaryota</taxon>
        <taxon>Metazoa</taxon>
        <taxon>Ecdysozoa</taxon>
        <taxon>Arthropoda</taxon>
        <taxon>Chelicerata</taxon>
        <taxon>Arachnida</taxon>
        <taxon>Acari</taxon>
        <taxon>Parasitiformes</taxon>
        <taxon>Ixodida</taxon>
        <taxon>Ixodoidea</taxon>
        <taxon>Ixodidae</taxon>
        <taxon>Haemaphysalinae</taxon>
        <taxon>Haemaphysalis</taxon>
    </lineage>
</organism>
<dbReference type="OMA" id="PREHCAT"/>
<sequence length="131" mass="15292">MAPFNDKIDDVDAYVRPLERVALGQVWEKSDWATALSLCLVGEAVSVFRRMPASEYMDYDTVKRALLQRFRLTGDGFHEKFCNVKPDNAESSKQFASRIMSYFDQWFEMCNTEKTYEKLCGRMVTKQFLKC</sequence>
<dbReference type="AlphaFoldDB" id="A0A9J6H8I1"/>
<accession>A0A9J6H8I1</accession>
<dbReference type="OrthoDB" id="6513910at2759"/>
<gene>
    <name evidence="1" type="ORF">HPB48_024636</name>
</gene>
<dbReference type="EMBL" id="JABSTR010001085">
    <property type="protein sequence ID" value="KAH9383394.1"/>
    <property type="molecule type" value="Genomic_DNA"/>
</dbReference>
<evidence type="ECO:0008006" key="3">
    <source>
        <dbReference type="Google" id="ProtNLM"/>
    </source>
</evidence>
<dbReference type="InterPro" id="IPR038269">
    <property type="entry name" value="SCAN_sf"/>
</dbReference>
<dbReference type="Proteomes" id="UP000821853">
    <property type="component" value="Unassembled WGS sequence"/>
</dbReference>
<protein>
    <recommendedName>
        <fullName evidence="3">SCAN box domain-containing protein</fullName>
    </recommendedName>
</protein>
<dbReference type="PANTHER" id="PTHR46888:SF1">
    <property type="entry name" value="RIBONUCLEASE H"/>
    <property type="match status" value="1"/>
</dbReference>
<proteinExistence type="predicted"/>
<evidence type="ECO:0000313" key="1">
    <source>
        <dbReference type="EMBL" id="KAH9383394.1"/>
    </source>
</evidence>
<dbReference type="SUPFAM" id="SSF47353">
    <property type="entry name" value="Retrovirus capsid dimerization domain-like"/>
    <property type="match status" value="1"/>
</dbReference>
<name>A0A9J6H8I1_HAELO</name>
<dbReference type="VEuPathDB" id="VectorBase:HLOH_049488"/>
<dbReference type="Gene3D" id="1.10.4020.10">
    <property type="entry name" value="DNA breaking-rejoining enzymes"/>
    <property type="match status" value="1"/>
</dbReference>
<dbReference type="PANTHER" id="PTHR46888">
    <property type="entry name" value="ZINC KNUCKLE DOMAINCONTAINING PROTEIN-RELATED"/>
    <property type="match status" value="1"/>
</dbReference>
<reference evidence="1 2" key="1">
    <citation type="journal article" date="2020" name="Cell">
        <title>Large-Scale Comparative Analyses of Tick Genomes Elucidate Their Genetic Diversity and Vector Capacities.</title>
        <authorList>
            <consortium name="Tick Genome and Microbiome Consortium (TIGMIC)"/>
            <person name="Jia N."/>
            <person name="Wang J."/>
            <person name="Shi W."/>
            <person name="Du L."/>
            <person name="Sun Y."/>
            <person name="Zhan W."/>
            <person name="Jiang J.F."/>
            <person name="Wang Q."/>
            <person name="Zhang B."/>
            <person name="Ji P."/>
            <person name="Bell-Sakyi L."/>
            <person name="Cui X.M."/>
            <person name="Yuan T.T."/>
            <person name="Jiang B.G."/>
            <person name="Yang W.F."/>
            <person name="Lam T.T."/>
            <person name="Chang Q.C."/>
            <person name="Ding S.J."/>
            <person name="Wang X.J."/>
            <person name="Zhu J.G."/>
            <person name="Ruan X.D."/>
            <person name="Zhao L."/>
            <person name="Wei J.T."/>
            <person name="Ye R.Z."/>
            <person name="Que T.C."/>
            <person name="Du C.H."/>
            <person name="Zhou Y.H."/>
            <person name="Cheng J.X."/>
            <person name="Dai P.F."/>
            <person name="Guo W.B."/>
            <person name="Han X.H."/>
            <person name="Huang E.J."/>
            <person name="Li L.F."/>
            <person name="Wei W."/>
            <person name="Gao Y.C."/>
            <person name="Liu J.Z."/>
            <person name="Shao H.Z."/>
            <person name="Wang X."/>
            <person name="Wang C.C."/>
            <person name="Yang T.C."/>
            <person name="Huo Q.B."/>
            <person name="Li W."/>
            <person name="Chen H.Y."/>
            <person name="Chen S.E."/>
            <person name="Zhou L.G."/>
            <person name="Ni X.B."/>
            <person name="Tian J.H."/>
            <person name="Sheng Y."/>
            <person name="Liu T."/>
            <person name="Pan Y.S."/>
            <person name="Xia L.Y."/>
            <person name="Li J."/>
            <person name="Zhao F."/>
            <person name="Cao W.C."/>
        </authorList>
    </citation>
    <scope>NUCLEOTIDE SEQUENCE [LARGE SCALE GENOMIC DNA]</scope>
    <source>
        <strain evidence="1">HaeL-2018</strain>
    </source>
</reference>